<feature type="compositionally biased region" description="Polar residues" evidence="1">
    <location>
        <begin position="95"/>
        <end position="104"/>
    </location>
</feature>
<dbReference type="EMBL" id="BNBF01000004">
    <property type="protein sequence ID" value="GHG43017.1"/>
    <property type="molecule type" value="Genomic_DNA"/>
</dbReference>
<organism evidence="2 3">
    <name type="scientific">Streptomyces capoamus</name>
    <dbReference type="NCBI Taxonomy" id="68183"/>
    <lineage>
        <taxon>Bacteria</taxon>
        <taxon>Bacillati</taxon>
        <taxon>Actinomycetota</taxon>
        <taxon>Actinomycetes</taxon>
        <taxon>Kitasatosporales</taxon>
        <taxon>Streptomycetaceae</taxon>
        <taxon>Streptomyces</taxon>
    </lineage>
</organism>
<feature type="region of interest" description="Disordered" evidence="1">
    <location>
        <begin position="81"/>
        <end position="104"/>
    </location>
</feature>
<name>A0A919C2N1_9ACTN</name>
<gene>
    <name evidence="2" type="ORF">GCM10018980_19570</name>
</gene>
<comment type="caution">
    <text evidence="2">The sequence shown here is derived from an EMBL/GenBank/DDBJ whole genome shotgun (WGS) entry which is preliminary data.</text>
</comment>
<dbReference type="Proteomes" id="UP000619355">
    <property type="component" value="Unassembled WGS sequence"/>
</dbReference>
<evidence type="ECO:0000313" key="3">
    <source>
        <dbReference type="Proteomes" id="UP000619355"/>
    </source>
</evidence>
<sequence>MRTRNTQALRTSRRGGELGWPDQALDLQIGPLKWIRPNAAGQPTTSLGYRRGRDLTAVDVRYTASRLFKFALLFAGQTGQAGARAGGNKWRMTHHQPSTTAQPS</sequence>
<evidence type="ECO:0000256" key="1">
    <source>
        <dbReference type="SAM" id="MobiDB-lite"/>
    </source>
</evidence>
<protein>
    <submittedName>
        <fullName evidence="2">Uncharacterized protein</fullName>
    </submittedName>
</protein>
<proteinExistence type="predicted"/>
<evidence type="ECO:0000313" key="2">
    <source>
        <dbReference type="EMBL" id="GHG43017.1"/>
    </source>
</evidence>
<dbReference type="AlphaFoldDB" id="A0A919C2N1"/>
<reference evidence="3" key="1">
    <citation type="journal article" date="2019" name="Int. J. Syst. Evol. Microbiol.">
        <title>The Global Catalogue of Microorganisms (GCM) 10K type strain sequencing project: providing services to taxonomists for standard genome sequencing and annotation.</title>
        <authorList>
            <consortium name="The Broad Institute Genomics Platform"/>
            <consortium name="The Broad Institute Genome Sequencing Center for Infectious Disease"/>
            <person name="Wu L."/>
            <person name="Ma J."/>
        </authorList>
    </citation>
    <scope>NUCLEOTIDE SEQUENCE [LARGE SCALE GENOMIC DNA]</scope>
    <source>
        <strain evidence="3">JCM 4253</strain>
    </source>
</reference>
<keyword evidence="3" id="KW-1185">Reference proteome</keyword>
<accession>A0A919C2N1</accession>